<evidence type="ECO:0000313" key="1">
    <source>
        <dbReference type="EMBL" id="KAK9781958.1"/>
    </source>
</evidence>
<gene>
    <name evidence="1" type="ORF">SCAR479_01829</name>
</gene>
<dbReference type="Proteomes" id="UP001465668">
    <property type="component" value="Unassembled WGS sequence"/>
</dbReference>
<keyword evidence="2" id="KW-1185">Reference proteome</keyword>
<accession>A0ABR2Y6P6</accession>
<protein>
    <submittedName>
        <fullName evidence="1">Uncharacterized protein</fullName>
    </submittedName>
</protein>
<proteinExistence type="predicted"/>
<reference evidence="1 2" key="1">
    <citation type="submission" date="2024-02" db="EMBL/GenBank/DDBJ databases">
        <title>First draft genome assembly of two strains of Seiridium cardinale.</title>
        <authorList>
            <person name="Emiliani G."/>
            <person name="Scali E."/>
        </authorList>
    </citation>
    <scope>NUCLEOTIDE SEQUENCE [LARGE SCALE GENOMIC DNA]</scope>
    <source>
        <strain evidence="1 2">BM-138-000479</strain>
    </source>
</reference>
<sequence>MEDEVLVKREEGGPQREQQYITLARPWAGCAALGDSAHSLVGFSAPRVSTSVQDQVAGIRRRDQHQQASGIRQRLAGWLAGNGCTSGGRSLVMRGKDMALPWGVASYLGGLCRDLHMLKGNRQIASAAAQRWELKVAYGQCTAPLGSYRYLPSQLGSPLPSPALALPSNVVLCPAEGQPIDRSAT</sequence>
<name>A0ABR2Y6P6_9PEZI</name>
<organism evidence="1 2">
    <name type="scientific">Seiridium cardinale</name>
    <dbReference type="NCBI Taxonomy" id="138064"/>
    <lineage>
        <taxon>Eukaryota</taxon>
        <taxon>Fungi</taxon>
        <taxon>Dikarya</taxon>
        <taxon>Ascomycota</taxon>
        <taxon>Pezizomycotina</taxon>
        <taxon>Sordariomycetes</taxon>
        <taxon>Xylariomycetidae</taxon>
        <taxon>Amphisphaeriales</taxon>
        <taxon>Sporocadaceae</taxon>
        <taxon>Seiridium</taxon>
    </lineage>
</organism>
<comment type="caution">
    <text evidence="1">The sequence shown here is derived from an EMBL/GenBank/DDBJ whole genome shotgun (WGS) entry which is preliminary data.</text>
</comment>
<evidence type="ECO:0000313" key="2">
    <source>
        <dbReference type="Proteomes" id="UP001465668"/>
    </source>
</evidence>
<dbReference type="EMBL" id="JARVKM010000003">
    <property type="protein sequence ID" value="KAK9781958.1"/>
    <property type="molecule type" value="Genomic_DNA"/>
</dbReference>